<dbReference type="Proteomes" id="UP001153714">
    <property type="component" value="Chromosome 11"/>
</dbReference>
<dbReference type="PANTHER" id="PTHR10656">
    <property type="entry name" value="CELL FATE DETERMINING PROTEIN MAB21-RELATED"/>
    <property type="match status" value="1"/>
</dbReference>
<sequence length="845" mass="97026">MGNCQTGDKAKKPSKDAEFFAREKLKEQRQEEKRKKKMNPANKRVAAKDPALLPAAAAVSVAPASPPANLRSFDDETLSQMRNQLRNNANAFLLNNILLSVQFFENYERDVQNIKNNPISEREHSINEAMVPYNKHVFFADRLQDYVNEHVSYEKQRGQVEPFITPRLFVIYDNVEASEPGDTSDYSAVLDAPFYKLRIEDCKEPGKILVMWLLVLFTISRENIAIDTKSDKDSGDSIYTDSERESNDSDDEIYPKKGEALLRKLKNRVDRSTNIGTFKSNSTKVDTSLELKGRRSSGPIKQVSLQVTKSNISKLKELQKSSLILAEEYDATDYTNDKFDDNIGSEDINKPRKSILKSSRRLSGPIKNDNNHKESNIAFRPTSLDSTIAEDTETSGYRSNSSRQNEMSENESDYGYTTITEATTPKKVELSSHSDTSATCGVLHDKTWTAVQVRSIDWSDDEDDFDDTASSLSLSRQLYDTHYYLCSVGFMDDFIDNFILNLGSVLGITHDSINNAMTQGASIYCDANKYGKKVGIEVFPALIAAWPNTANQWIIRERKIIQNPRTNFSYQWPTKYMVNKTIGFGCFLVPIGFRPKRGLNANQKLQWKITFPAAERYLESCLAHAHMRCYLFALILQKTFMDNETSKIGFDASHLKNHLFWQCEDNYAKWPEHRLGESLKLFLKSLYAHFRQGRFPNYFMENCNDFKSIPRPLLLQLQKRLANILETPVMHILYALSKLKYTKKEFYPSFDANELYEILTSKDPLRLINPNLPVSNVKKYDGSSDSDNENENLGIWERAKKYDKNYNWKKEKLRFIQERRKAENAKKRNSVKQEKEINTSVSIGK</sequence>
<dbReference type="SMART" id="SM01265">
    <property type="entry name" value="Mab-21"/>
    <property type="match status" value="1"/>
</dbReference>
<accession>A0A9P0C5A9</accession>
<reference evidence="3" key="2">
    <citation type="submission" date="2022-10" db="EMBL/GenBank/DDBJ databases">
        <authorList>
            <consortium name="ENA_rothamsted_submissions"/>
            <consortium name="culmorum"/>
            <person name="King R."/>
        </authorList>
    </citation>
    <scope>NUCLEOTIDE SEQUENCE</scope>
</reference>
<dbReference type="OrthoDB" id="6112914at2759"/>
<feature type="region of interest" description="Disordered" evidence="1">
    <location>
        <begin position="822"/>
        <end position="845"/>
    </location>
</feature>
<reference evidence="3" key="1">
    <citation type="submission" date="2021-12" db="EMBL/GenBank/DDBJ databases">
        <authorList>
            <person name="King R."/>
        </authorList>
    </citation>
    <scope>NUCLEOTIDE SEQUENCE</scope>
</reference>
<feature type="compositionally biased region" description="Basic and acidic residues" evidence="1">
    <location>
        <begin position="8"/>
        <end position="33"/>
    </location>
</feature>
<feature type="region of interest" description="Disordered" evidence="1">
    <location>
        <begin position="341"/>
        <end position="415"/>
    </location>
</feature>
<dbReference type="AlphaFoldDB" id="A0A9P0C5A9"/>
<protein>
    <recommendedName>
        <fullName evidence="2">Mab-21-like HhH/H2TH-like domain-containing protein</fullName>
    </recommendedName>
</protein>
<feature type="compositionally biased region" description="Basic residues" evidence="1">
    <location>
        <begin position="351"/>
        <end position="360"/>
    </location>
</feature>
<feature type="region of interest" description="Disordered" evidence="1">
    <location>
        <begin position="229"/>
        <end position="253"/>
    </location>
</feature>
<evidence type="ECO:0000259" key="2">
    <source>
        <dbReference type="Pfam" id="PF20266"/>
    </source>
</evidence>
<evidence type="ECO:0000313" key="3">
    <source>
        <dbReference type="EMBL" id="CAH0748181.1"/>
    </source>
</evidence>
<feature type="domain" description="Mab-21-like HhH/H2TH-like" evidence="2">
    <location>
        <begin position="640"/>
        <end position="721"/>
    </location>
</feature>
<dbReference type="InterPro" id="IPR024810">
    <property type="entry name" value="MAB21L/cGLR"/>
</dbReference>
<proteinExistence type="predicted"/>
<evidence type="ECO:0000313" key="4">
    <source>
        <dbReference type="Proteomes" id="UP001153714"/>
    </source>
</evidence>
<keyword evidence="4" id="KW-1185">Reference proteome</keyword>
<name>A0A9P0C5A9_9NEOP</name>
<feature type="compositionally biased region" description="Basic and acidic residues" evidence="1">
    <location>
        <begin position="822"/>
        <end position="837"/>
    </location>
</feature>
<dbReference type="Gene3D" id="1.10.1410.40">
    <property type="match status" value="1"/>
</dbReference>
<dbReference type="Pfam" id="PF20266">
    <property type="entry name" value="Mab-21_C"/>
    <property type="match status" value="1"/>
</dbReference>
<feature type="compositionally biased region" description="Polar residues" evidence="1">
    <location>
        <begin position="394"/>
        <end position="407"/>
    </location>
</feature>
<dbReference type="PANTHER" id="PTHR10656:SF69">
    <property type="entry name" value="MAB-21-LIKE HHH_H2TH-LIKE DOMAIN-CONTAINING PROTEIN"/>
    <property type="match status" value="1"/>
</dbReference>
<dbReference type="InterPro" id="IPR046906">
    <property type="entry name" value="Mab-21_HhH/H2TH-like"/>
</dbReference>
<feature type="region of interest" description="Disordered" evidence="1">
    <location>
        <begin position="1"/>
        <end position="49"/>
    </location>
</feature>
<dbReference type="EMBL" id="OU893342">
    <property type="protein sequence ID" value="CAH0748181.1"/>
    <property type="molecule type" value="Genomic_DNA"/>
</dbReference>
<evidence type="ECO:0000256" key="1">
    <source>
        <dbReference type="SAM" id="MobiDB-lite"/>
    </source>
</evidence>
<gene>
    <name evidence="3" type="ORF">DIATSA_LOCUS1865</name>
</gene>
<organism evidence="3 4">
    <name type="scientific">Diatraea saccharalis</name>
    <name type="common">sugarcane borer</name>
    <dbReference type="NCBI Taxonomy" id="40085"/>
    <lineage>
        <taxon>Eukaryota</taxon>
        <taxon>Metazoa</taxon>
        <taxon>Ecdysozoa</taxon>
        <taxon>Arthropoda</taxon>
        <taxon>Hexapoda</taxon>
        <taxon>Insecta</taxon>
        <taxon>Pterygota</taxon>
        <taxon>Neoptera</taxon>
        <taxon>Endopterygota</taxon>
        <taxon>Lepidoptera</taxon>
        <taxon>Glossata</taxon>
        <taxon>Ditrysia</taxon>
        <taxon>Pyraloidea</taxon>
        <taxon>Crambidae</taxon>
        <taxon>Crambinae</taxon>
        <taxon>Diatraea</taxon>
    </lineage>
</organism>